<reference evidence="14 15" key="1">
    <citation type="submission" date="2014-02" db="EMBL/GenBank/DDBJ databases">
        <title>The small core and large imbalanced accessory genome model reveals a collaborative survival strategy of Sorangium cellulosum strains in nature.</title>
        <authorList>
            <person name="Han K."/>
            <person name="Peng R."/>
            <person name="Blom J."/>
            <person name="Li Y.-Z."/>
        </authorList>
    </citation>
    <scope>NUCLEOTIDE SEQUENCE [LARGE SCALE GENOMIC DNA]</scope>
    <source>
        <strain evidence="14 15">So0007-03</strain>
    </source>
</reference>
<dbReference type="Gene3D" id="3.30.565.10">
    <property type="entry name" value="Histidine kinase-like ATPase, C-terminal domain"/>
    <property type="match status" value="1"/>
</dbReference>
<keyword evidence="9" id="KW-0902">Two-component regulatory system</keyword>
<evidence type="ECO:0000256" key="11">
    <source>
        <dbReference type="SAM" id="Phobius"/>
    </source>
</evidence>
<comment type="caution">
    <text evidence="14">The sequence shown here is derived from an EMBL/GenBank/DDBJ whole genome shotgun (WGS) entry which is preliminary data.</text>
</comment>
<evidence type="ECO:0000256" key="10">
    <source>
        <dbReference type="SAM" id="Coils"/>
    </source>
</evidence>
<dbReference type="InterPro" id="IPR003594">
    <property type="entry name" value="HATPase_dom"/>
</dbReference>
<evidence type="ECO:0000259" key="13">
    <source>
        <dbReference type="PROSITE" id="PS50885"/>
    </source>
</evidence>
<evidence type="ECO:0000259" key="12">
    <source>
        <dbReference type="PROSITE" id="PS50109"/>
    </source>
</evidence>
<dbReference type="InterPro" id="IPR036890">
    <property type="entry name" value="HATPase_C_sf"/>
</dbReference>
<keyword evidence="5" id="KW-0808">Transferase</keyword>
<accession>A0A150TUL0</accession>
<evidence type="ECO:0000256" key="9">
    <source>
        <dbReference type="ARBA" id="ARBA00023012"/>
    </source>
</evidence>
<feature type="domain" description="Histidine kinase" evidence="12">
    <location>
        <begin position="371"/>
        <end position="632"/>
    </location>
</feature>
<proteinExistence type="predicted"/>
<feature type="transmembrane region" description="Helical" evidence="11">
    <location>
        <begin position="178"/>
        <end position="200"/>
    </location>
</feature>
<name>A0A150TUL0_SORCE</name>
<dbReference type="GO" id="GO:0007234">
    <property type="term" value="P:osmosensory signaling via phosphorelay pathway"/>
    <property type="evidence" value="ECO:0007669"/>
    <property type="project" value="TreeGrafter"/>
</dbReference>
<dbReference type="Proteomes" id="UP000075502">
    <property type="component" value="Unassembled WGS sequence"/>
</dbReference>
<evidence type="ECO:0000256" key="7">
    <source>
        <dbReference type="ARBA" id="ARBA00022777"/>
    </source>
</evidence>
<keyword evidence="8" id="KW-0067">ATP-binding</keyword>
<feature type="domain" description="HAMP" evidence="13">
    <location>
        <begin position="202"/>
        <end position="255"/>
    </location>
</feature>
<dbReference type="GO" id="GO:0005524">
    <property type="term" value="F:ATP binding"/>
    <property type="evidence" value="ECO:0007669"/>
    <property type="project" value="UniProtKB-KW"/>
</dbReference>
<keyword evidence="11" id="KW-1133">Transmembrane helix</keyword>
<dbReference type="GO" id="GO:0000156">
    <property type="term" value="F:phosphorelay response regulator activity"/>
    <property type="evidence" value="ECO:0007669"/>
    <property type="project" value="TreeGrafter"/>
</dbReference>
<dbReference type="PROSITE" id="PS50885">
    <property type="entry name" value="HAMP"/>
    <property type="match status" value="1"/>
</dbReference>
<keyword evidence="10" id="KW-0175">Coiled coil</keyword>
<keyword evidence="11" id="KW-0472">Membrane</keyword>
<dbReference type="PROSITE" id="PS50109">
    <property type="entry name" value="HIS_KIN"/>
    <property type="match status" value="1"/>
</dbReference>
<organism evidence="14 15">
    <name type="scientific">Sorangium cellulosum</name>
    <name type="common">Polyangium cellulosum</name>
    <dbReference type="NCBI Taxonomy" id="56"/>
    <lineage>
        <taxon>Bacteria</taxon>
        <taxon>Pseudomonadati</taxon>
        <taxon>Myxococcota</taxon>
        <taxon>Polyangia</taxon>
        <taxon>Polyangiales</taxon>
        <taxon>Polyangiaceae</taxon>
        <taxon>Sorangium</taxon>
    </lineage>
</organism>
<dbReference type="SUPFAM" id="SSF55874">
    <property type="entry name" value="ATPase domain of HSP90 chaperone/DNA topoisomerase II/histidine kinase"/>
    <property type="match status" value="1"/>
</dbReference>
<dbReference type="GO" id="GO:0030295">
    <property type="term" value="F:protein kinase activator activity"/>
    <property type="evidence" value="ECO:0007669"/>
    <property type="project" value="TreeGrafter"/>
</dbReference>
<dbReference type="EMBL" id="JEME01001008">
    <property type="protein sequence ID" value="KYG08372.1"/>
    <property type="molecule type" value="Genomic_DNA"/>
</dbReference>
<dbReference type="AlphaFoldDB" id="A0A150TUL0"/>
<keyword evidence="11" id="KW-0812">Transmembrane</keyword>
<dbReference type="InterPro" id="IPR050351">
    <property type="entry name" value="BphY/WalK/GraS-like"/>
</dbReference>
<evidence type="ECO:0000313" key="14">
    <source>
        <dbReference type="EMBL" id="KYG08372.1"/>
    </source>
</evidence>
<dbReference type="InterPro" id="IPR003660">
    <property type="entry name" value="HAMP_dom"/>
</dbReference>
<dbReference type="GO" id="GO:0016020">
    <property type="term" value="C:membrane"/>
    <property type="evidence" value="ECO:0007669"/>
    <property type="project" value="UniProtKB-SubCell"/>
</dbReference>
<comment type="catalytic activity">
    <reaction evidence="1">
        <text>ATP + protein L-histidine = ADP + protein N-phospho-L-histidine.</text>
        <dbReference type="EC" id="2.7.13.3"/>
    </reaction>
</comment>
<dbReference type="SMART" id="SM00387">
    <property type="entry name" value="HATPase_c"/>
    <property type="match status" value="1"/>
</dbReference>
<evidence type="ECO:0000256" key="2">
    <source>
        <dbReference type="ARBA" id="ARBA00004370"/>
    </source>
</evidence>
<dbReference type="PANTHER" id="PTHR42878:SF7">
    <property type="entry name" value="SENSOR HISTIDINE KINASE GLRK"/>
    <property type="match status" value="1"/>
</dbReference>
<keyword evidence="7" id="KW-0418">Kinase</keyword>
<dbReference type="Gene3D" id="6.10.340.10">
    <property type="match status" value="1"/>
</dbReference>
<dbReference type="GO" id="GO:0004673">
    <property type="term" value="F:protein histidine kinase activity"/>
    <property type="evidence" value="ECO:0007669"/>
    <property type="project" value="UniProtKB-EC"/>
</dbReference>
<dbReference type="EC" id="2.7.13.3" evidence="3"/>
<evidence type="ECO:0000256" key="6">
    <source>
        <dbReference type="ARBA" id="ARBA00022741"/>
    </source>
</evidence>
<keyword evidence="4" id="KW-0597">Phosphoprotein</keyword>
<dbReference type="Pfam" id="PF02518">
    <property type="entry name" value="HATPase_c"/>
    <property type="match status" value="1"/>
</dbReference>
<evidence type="ECO:0000256" key="8">
    <source>
        <dbReference type="ARBA" id="ARBA00022840"/>
    </source>
</evidence>
<evidence type="ECO:0000256" key="3">
    <source>
        <dbReference type="ARBA" id="ARBA00012438"/>
    </source>
</evidence>
<dbReference type="InterPro" id="IPR004358">
    <property type="entry name" value="Sig_transdc_His_kin-like_C"/>
</dbReference>
<protein>
    <recommendedName>
        <fullName evidence="3">histidine kinase</fullName>
        <ecNumber evidence="3">2.7.13.3</ecNumber>
    </recommendedName>
</protein>
<evidence type="ECO:0000256" key="4">
    <source>
        <dbReference type="ARBA" id="ARBA00022553"/>
    </source>
</evidence>
<keyword evidence="6" id="KW-0547">Nucleotide-binding</keyword>
<dbReference type="InterPro" id="IPR005467">
    <property type="entry name" value="His_kinase_dom"/>
</dbReference>
<sequence>MDIRHRTLLSFAPLLTVAVALAVFLPLVNAALSRISAQQLALLGDLVDLQDMELAVITQRETVGQALRGFDVSPSTTDDASRRDQTLVHFNRARGERGSPQERLWQHLGAVYAELDAQHAAIFDAMQGGDAARATSVFYGEAQELTFVLLSSARAGQAQHKEALSELEARGRTLKQRALIGLAAGVGGSLLLALTFGWLLSREIVRPIERLAADAARYASGDVSGELSPAGKIKQIKHLRDAFQHLLGVTLARQDRLQQAYADVSDRAAREQQLRETVQALNEDLERAKGELERRVAERTAALRVANERLQVELAERGRAEAALKASEEQLRQLNEALEQRVVERTAELAAAQRQVLDTARRAGMAEIATNVVHNIGNVLNTVNVSAKLIAEELGGLKLEKLERAAQLLSSHREDPGRFLTEDERGRHLIAYLEALSAALEGDRRRILRYVEELGKSVDHIKDIVRTQQTYAGATAVVEPVQLSELLEDALRMNDAALSRPHLKVVRELACPRPVYVDKHKLLQILMNLISNAKHAMDELPGREHALTLRIEARGAGRDGAVRICVQDTGVGIAKEHLTRIFSHGFTTRSGGHGFGLHSCALAAEEMSGVLSVTSDGVGRGATFTLELPVRLGSAAAERAAGP</sequence>
<feature type="coiled-coil region" evidence="10">
    <location>
        <begin position="268"/>
        <end position="355"/>
    </location>
</feature>
<evidence type="ECO:0000256" key="1">
    <source>
        <dbReference type="ARBA" id="ARBA00000085"/>
    </source>
</evidence>
<comment type="subcellular location">
    <subcellularLocation>
        <location evidence="2">Membrane</location>
    </subcellularLocation>
</comment>
<dbReference type="PRINTS" id="PR00344">
    <property type="entry name" value="BCTRLSENSOR"/>
</dbReference>
<dbReference type="PANTHER" id="PTHR42878">
    <property type="entry name" value="TWO-COMPONENT HISTIDINE KINASE"/>
    <property type="match status" value="1"/>
</dbReference>
<evidence type="ECO:0000256" key="5">
    <source>
        <dbReference type="ARBA" id="ARBA00022679"/>
    </source>
</evidence>
<gene>
    <name evidence="14" type="ORF">BE21_24105</name>
</gene>
<evidence type="ECO:0000313" key="15">
    <source>
        <dbReference type="Proteomes" id="UP000075502"/>
    </source>
</evidence>